<sequence length="46" mass="5308">MHFYIDPILKWPLYSSTFCIIQSSNVSISHTYTCTSAHTLHTYTTP</sequence>
<dbReference type="AlphaFoldDB" id="A0AAD9JS20"/>
<proteinExistence type="predicted"/>
<comment type="caution">
    <text evidence="1">The sequence shown here is derived from an EMBL/GenBank/DDBJ whole genome shotgun (WGS) entry which is preliminary data.</text>
</comment>
<protein>
    <submittedName>
        <fullName evidence="1">Uncharacterized protein</fullName>
    </submittedName>
</protein>
<organism evidence="1 2">
    <name type="scientific">Ridgeia piscesae</name>
    <name type="common">Tubeworm</name>
    <dbReference type="NCBI Taxonomy" id="27915"/>
    <lineage>
        <taxon>Eukaryota</taxon>
        <taxon>Metazoa</taxon>
        <taxon>Spiralia</taxon>
        <taxon>Lophotrochozoa</taxon>
        <taxon>Annelida</taxon>
        <taxon>Polychaeta</taxon>
        <taxon>Sedentaria</taxon>
        <taxon>Canalipalpata</taxon>
        <taxon>Sabellida</taxon>
        <taxon>Siboglinidae</taxon>
        <taxon>Ridgeia</taxon>
    </lineage>
</organism>
<accession>A0AAD9JS20</accession>
<evidence type="ECO:0000313" key="1">
    <source>
        <dbReference type="EMBL" id="KAK2157140.1"/>
    </source>
</evidence>
<name>A0AAD9JS20_RIDPI</name>
<reference evidence="1" key="1">
    <citation type="journal article" date="2023" name="Mol. Biol. Evol.">
        <title>Third-Generation Sequencing Reveals the Adaptive Role of the Epigenome in Three Deep-Sea Polychaetes.</title>
        <authorList>
            <person name="Perez M."/>
            <person name="Aroh O."/>
            <person name="Sun Y."/>
            <person name="Lan Y."/>
            <person name="Juniper S.K."/>
            <person name="Young C.R."/>
            <person name="Angers B."/>
            <person name="Qian P.Y."/>
        </authorList>
    </citation>
    <scope>NUCLEOTIDE SEQUENCE</scope>
    <source>
        <strain evidence="1">R07B-5</strain>
    </source>
</reference>
<dbReference type="Proteomes" id="UP001209878">
    <property type="component" value="Unassembled WGS sequence"/>
</dbReference>
<evidence type="ECO:0000313" key="2">
    <source>
        <dbReference type="Proteomes" id="UP001209878"/>
    </source>
</evidence>
<keyword evidence="2" id="KW-1185">Reference proteome</keyword>
<dbReference type="EMBL" id="JAODUO010001903">
    <property type="protein sequence ID" value="KAK2157140.1"/>
    <property type="molecule type" value="Genomic_DNA"/>
</dbReference>
<gene>
    <name evidence="1" type="ORF">NP493_1904g00005</name>
</gene>